<dbReference type="InterPro" id="IPR006642">
    <property type="entry name" value="Rad18_UBZ4"/>
</dbReference>
<evidence type="ECO:0000256" key="1">
    <source>
        <dbReference type="ARBA" id="ARBA00008959"/>
    </source>
</evidence>
<proteinExistence type="inferred from homology"/>
<keyword evidence="4" id="KW-0227">DNA damage</keyword>
<dbReference type="InterPro" id="IPR003959">
    <property type="entry name" value="ATPase_AAA_core"/>
</dbReference>
<dbReference type="GO" id="GO:0005634">
    <property type="term" value="C:nucleus"/>
    <property type="evidence" value="ECO:0007669"/>
    <property type="project" value="TreeGrafter"/>
</dbReference>
<dbReference type="SUPFAM" id="SSF52540">
    <property type="entry name" value="P-loop containing nucleoside triphosphate hydrolases"/>
    <property type="match status" value="1"/>
</dbReference>
<keyword evidence="5" id="KW-0863">Zinc-finger</keyword>
<keyword evidence="3" id="KW-0547">Nucleotide-binding</keyword>
<dbReference type="InterPro" id="IPR051314">
    <property type="entry name" value="AAA_ATPase_RarA/MGS1/WRNIP1"/>
</dbReference>
<dbReference type="Pfam" id="PF00004">
    <property type="entry name" value="AAA"/>
    <property type="match status" value="1"/>
</dbReference>
<evidence type="ECO:0000256" key="7">
    <source>
        <dbReference type="ARBA" id="ARBA00022840"/>
    </source>
</evidence>
<dbReference type="OrthoDB" id="10265467at2759"/>
<feature type="domain" description="UBZ4-type" evidence="11">
    <location>
        <begin position="4"/>
        <end position="27"/>
    </location>
</feature>
<dbReference type="GO" id="GO:0016887">
    <property type="term" value="F:ATP hydrolysis activity"/>
    <property type="evidence" value="ECO:0007669"/>
    <property type="project" value="InterPro"/>
</dbReference>
<dbReference type="GO" id="GO:0008047">
    <property type="term" value="F:enzyme activator activity"/>
    <property type="evidence" value="ECO:0007669"/>
    <property type="project" value="TreeGrafter"/>
</dbReference>
<dbReference type="FunFam" id="3.40.50.300:FF:000345">
    <property type="entry name" value="AAA family ATPase"/>
    <property type="match status" value="1"/>
</dbReference>
<name>A0A167LEC0_CALVF</name>
<reference evidence="12 13" key="1">
    <citation type="journal article" date="2016" name="Mol. Biol. Evol.">
        <title>Comparative Genomics of Early-Diverging Mushroom-Forming Fungi Provides Insights into the Origins of Lignocellulose Decay Capabilities.</title>
        <authorList>
            <person name="Nagy L.G."/>
            <person name="Riley R."/>
            <person name="Tritt A."/>
            <person name="Adam C."/>
            <person name="Daum C."/>
            <person name="Floudas D."/>
            <person name="Sun H."/>
            <person name="Yadav J.S."/>
            <person name="Pangilinan J."/>
            <person name="Larsson K.H."/>
            <person name="Matsuura K."/>
            <person name="Barry K."/>
            <person name="Labutti K."/>
            <person name="Kuo R."/>
            <person name="Ohm R.A."/>
            <person name="Bhattacharya S.S."/>
            <person name="Shirouzu T."/>
            <person name="Yoshinaga Y."/>
            <person name="Martin F.M."/>
            <person name="Grigoriev I.V."/>
            <person name="Hibbett D.S."/>
        </authorList>
    </citation>
    <scope>NUCLEOTIDE SEQUENCE [LARGE SCALE GENOMIC DNA]</scope>
    <source>
        <strain evidence="12 13">TUFC12733</strain>
    </source>
</reference>
<feature type="compositionally biased region" description="Low complexity" evidence="9">
    <location>
        <begin position="34"/>
        <end position="50"/>
    </location>
</feature>
<evidence type="ECO:0000256" key="9">
    <source>
        <dbReference type="SAM" id="MobiDB-lite"/>
    </source>
</evidence>
<dbReference type="InterPro" id="IPR027417">
    <property type="entry name" value="P-loop_NTPase"/>
</dbReference>
<dbReference type="PANTHER" id="PTHR13779">
    <property type="entry name" value="WERNER HELICASE-INTERACTING PROTEIN 1 FAMILY MEMBER"/>
    <property type="match status" value="1"/>
</dbReference>
<evidence type="ECO:0000313" key="12">
    <source>
        <dbReference type="EMBL" id="KZO95602.1"/>
    </source>
</evidence>
<evidence type="ECO:0000256" key="3">
    <source>
        <dbReference type="ARBA" id="ARBA00022741"/>
    </source>
</evidence>
<evidence type="ECO:0000256" key="8">
    <source>
        <dbReference type="ARBA" id="ARBA00023204"/>
    </source>
</evidence>
<evidence type="ECO:0000256" key="5">
    <source>
        <dbReference type="ARBA" id="ARBA00022771"/>
    </source>
</evidence>
<dbReference type="Gene3D" id="1.10.8.60">
    <property type="match status" value="1"/>
</dbReference>
<dbReference type="GO" id="GO:0005524">
    <property type="term" value="F:ATP binding"/>
    <property type="evidence" value="ECO:0007669"/>
    <property type="project" value="UniProtKB-KW"/>
</dbReference>
<dbReference type="Gene3D" id="3.30.160.60">
    <property type="entry name" value="Classic Zinc Finger"/>
    <property type="match status" value="1"/>
</dbReference>
<dbReference type="Proteomes" id="UP000076738">
    <property type="component" value="Unassembled WGS sequence"/>
</dbReference>
<keyword evidence="13" id="KW-1185">Reference proteome</keyword>
<dbReference type="GO" id="GO:0000731">
    <property type="term" value="P:DNA synthesis involved in DNA repair"/>
    <property type="evidence" value="ECO:0007669"/>
    <property type="project" value="TreeGrafter"/>
</dbReference>
<organism evidence="12 13">
    <name type="scientific">Calocera viscosa (strain TUFC12733)</name>
    <dbReference type="NCBI Taxonomy" id="1330018"/>
    <lineage>
        <taxon>Eukaryota</taxon>
        <taxon>Fungi</taxon>
        <taxon>Dikarya</taxon>
        <taxon>Basidiomycota</taxon>
        <taxon>Agaricomycotina</taxon>
        <taxon>Dacrymycetes</taxon>
        <taxon>Dacrymycetales</taxon>
        <taxon>Dacrymycetaceae</taxon>
        <taxon>Calocera</taxon>
    </lineage>
</organism>
<comment type="similarity">
    <text evidence="1">Belongs to the AAA ATPase family. RarA/MGS1/WRNIP1 subfamily.</text>
</comment>
<evidence type="ECO:0000256" key="6">
    <source>
        <dbReference type="ARBA" id="ARBA00022833"/>
    </source>
</evidence>
<evidence type="ECO:0000259" key="10">
    <source>
        <dbReference type="SMART" id="SM00382"/>
    </source>
</evidence>
<dbReference type="InterPro" id="IPR008921">
    <property type="entry name" value="DNA_pol3_clamp-load_cplx_C"/>
</dbReference>
<evidence type="ECO:0000313" key="13">
    <source>
        <dbReference type="Proteomes" id="UP000076738"/>
    </source>
</evidence>
<dbReference type="GO" id="GO:0003677">
    <property type="term" value="F:DNA binding"/>
    <property type="evidence" value="ECO:0007669"/>
    <property type="project" value="InterPro"/>
</dbReference>
<dbReference type="STRING" id="1330018.A0A167LEC0"/>
<dbReference type="AlphaFoldDB" id="A0A167LEC0"/>
<dbReference type="InterPro" id="IPR021886">
    <property type="entry name" value="MgsA_C"/>
</dbReference>
<dbReference type="FunFam" id="1.20.272.10:FF:000001">
    <property type="entry name" value="Putative AAA family ATPase"/>
    <property type="match status" value="1"/>
</dbReference>
<dbReference type="Gene3D" id="3.40.50.300">
    <property type="entry name" value="P-loop containing nucleotide triphosphate hydrolases"/>
    <property type="match status" value="1"/>
</dbReference>
<feature type="region of interest" description="Disordered" evidence="9">
    <location>
        <begin position="571"/>
        <end position="598"/>
    </location>
</feature>
<evidence type="ECO:0000256" key="4">
    <source>
        <dbReference type="ARBA" id="ARBA00022763"/>
    </source>
</evidence>
<keyword evidence="7" id="KW-0067">ATP-binding</keyword>
<dbReference type="InterPro" id="IPR003593">
    <property type="entry name" value="AAA+_ATPase"/>
</dbReference>
<dbReference type="GO" id="GO:0017116">
    <property type="term" value="F:single-stranded DNA helicase activity"/>
    <property type="evidence" value="ECO:0007669"/>
    <property type="project" value="TreeGrafter"/>
</dbReference>
<evidence type="ECO:0000259" key="11">
    <source>
        <dbReference type="SMART" id="SM00734"/>
    </source>
</evidence>
<dbReference type="Pfam" id="PF12002">
    <property type="entry name" value="MgsA_C"/>
    <property type="match status" value="1"/>
</dbReference>
<keyword evidence="12" id="KW-0378">Hydrolase</keyword>
<dbReference type="Gene3D" id="1.10.3710.10">
    <property type="entry name" value="DNA polymerase III clamp loader subunits, C-terminal domain"/>
    <property type="match status" value="1"/>
</dbReference>
<accession>A0A167LEC0</accession>
<dbReference type="CDD" id="cd00009">
    <property type="entry name" value="AAA"/>
    <property type="match status" value="1"/>
</dbReference>
<dbReference type="InterPro" id="IPR032423">
    <property type="entry name" value="AAA_assoc_2"/>
</dbReference>
<dbReference type="Pfam" id="PF16193">
    <property type="entry name" value="AAA_assoc_2"/>
    <property type="match status" value="1"/>
</dbReference>
<keyword evidence="6" id="KW-0862">Zinc</keyword>
<feature type="region of interest" description="Disordered" evidence="9">
    <location>
        <begin position="29"/>
        <end position="111"/>
    </location>
</feature>
<dbReference type="SUPFAM" id="SSF48019">
    <property type="entry name" value="post-AAA+ oligomerization domain-like"/>
    <property type="match status" value="1"/>
</dbReference>
<feature type="domain" description="AAA+ ATPase" evidence="10">
    <location>
        <begin position="160"/>
        <end position="277"/>
    </location>
</feature>
<evidence type="ECO:0000256" key="2">
    <source>
        <dbReference type="ARBA" id="ARBA00022723"/>
    </source>
</evidence>
<gene>
    <name evidence="12" type="ORF">CALVIDRAFT_515925</name>
</gene>
<sequence length="598" mass="64820">MGETVTCPICSTTVPADGINAHLDACCSQTPPKSSRQAATPSSSTSASTSKRPIAPIFFAPKRPASPPPSSAAVTNGHAGPSSPLAKRPRTSSSSATGTVALPASPNRNKGKTTAAHLLAAQPLAERLRPQTLDDFVGQEDVVGRGSLLRGLMEREGSTGVGSCVLWGPPGTGKTTLARILAKSSDAIFKELSATSSGTADVRGIFEEAKNMLKLTGRRTILFVDEIQRFNKPQQDLFLPYVENGWIQLIAATTENPSFKVNGALLSRCRVFILHSLSYDNLLQILRNALSRVRALAASDPSTAPPARDVPEQILERIARLSAGDARTALAALELVLAAPPEVGEESLMESVRRSVVARYDRTGDDRYDLISALHKSLRGSDCDAAMYYLARMLSAGEDPLYVARRLIVVASEDVGLANNDALPLAVATYQACQLIGMPECRINLAHCVAYLAQSPKSTRSYMAYNRAEGAAKDDTTVPVPMNIRNAPTRLMKELGYGQGYLYNPNFAHPVHNNFLPDQFHGSRFLWDEGEGKAWDEEQLREWERVDNEGKEWEGRKERRPIVRAQYDVARGRGEDSQMTLSGGTQDLRYGGSELDGL</sequence>
<keyword evidence="8" id="KW-0234">DNA repair</keyword>
<dbReference type="GO" id="GO:0008270">
    <property type="term" value="F:zinc ion binding"/>
    <property type="evidence" value="ECO:0007669"/>
    <property type="project" value="UniProtKB-KW"/>
</dbReference>
<dbReference type="EMBL" id="KV417288">
    <property type="protein sequence ID" value="KZO95602.1"/>
    <property type="molecule type" value="Genomic_DNA"/>
</dbReference>
<keyword evidence="2" id="KW-0479">Metal-binding</keyword>
<dbReference type="GO" id="GO:0006271">
    <property type="term" value="P:DNA strand elongation involved in DNA replication"/>
    <property type="evidence" value="ECO:0007669"/>
    <property type="project" value="UniProtKB-ARBA"/>
</dbReference>
<dbReference type="Gene3D" id="1.20.272.10">
    <property type="match status" value="1"/>
</dbReference>
<dbReference type="PANTHER" id="PTHR13779:SF7">
    <property type="entry name" value="ATPASE WRNIP1"/>
    <property type="match status" value="1"/>
</dbReference>
<dbReference type="SMART" id="SM00734">
    <property type="entry name" value="ZnF_Rad18"/>
    <property type="match status" value="1"/>
</dbReference>
<protein>
    <submittedName>
        <fullName evidence="12">p-loop containing nucleoside triphosphate hydrolase protein</fullName>
    </submittedName>
</protein>
<dbReference type="SMART" id="SM00382">
    <property type="entry name" value="AAA"/>
    <property type="match status" value="1"/>
</dbReference>